<dbReference type="STRING" id="574087.Acear_0573"/>
<keyword evidence="2 8" id="KW-0028">Amino-acid biosynthesis</keyword>
<feature type="binding site" evidence="8">
    <location>
        <begin position="217"/>
        <end position="223"/>
    </location>
    <ligand>
        <name>ATP</name>
        <dbReference type="ChEBI" id="CHEBI:30616"/>
    </ligand>
</feature>
<comment type="similarity">
    <text evidence="8">Belongs to the glutamate 5-kinase family.</text>
</comment>
<dbReference type="HAMAP" id="MF_00456">
    <property type="entry name" value="ProB"/>
    <property type="match status" value="1"/>
</dbReference>
<dbReference type="InterPro" id="IPR002478">
    <property type="entry name" value="PUA"/>
</dbReference>
<accession>D9QV57</accession>
<organism evidence="10 11">
    <name type="scientific">Acetohalobium arabaticum (strain ATCC 49924 / DSM 5501 / Z-7288)</name>
    <dbReference type="NCBI Taxonomy" id="574087"/>
    <lineage>
        <taxon>Bacteria</taxon>
        <taxon>Bacillati</taxon>
        <taxon>Bacillota</taxon>
        <taxon>Clostridia</taxon>
        <taxon>Halanaerobiales</taxon>
        <taxon>Halobacteroidaceae</taxon>
        <taxon>Acetohalobium</taxon>
    </lineage>
</organism>
<feature type="binding site" evidence="8">
    <location>
        <position position="56"/>
    </location>
    <ligand>
        <name>substrate</name>
    </ligand>
</feature>
<dbReference type="GO" id="GO:0005524">
    <property type="term" value="F:ATP binding"/>
    <property type="evidence" value="ECO:0007669"/>
    <property type="project" value="UniProtKB-KW"/>
</dbReference>
<dbReference type="InterPro" id="IPR036974">
    <property type="entry name" value="PUA_sf"/>
</dbReference>
<dbReference type="EC" id="2.7.2.11" evidence="8"/>
<keyword evidence="3 8" id="KW-0641">Proline biosynthesis</keyword>
<dbReference type="CDD" id="cd04242">
    <property type="entry name" value="AAK_G5K_ProB"/>
    <property type="match status" value="1"/>
</dbReference>
<dbReference type="PROSITE" id="PS50890">
    <property type="entry name" value="PUA"/>
    <property type="match status" value="1"/>
</dbReference>
<keyword evidence="4 8" id="KW-0808">Transferase</keyword>
<feature type="binding site" evidence="8">
    <location>
        <position position="155"/>
    </location>
    <ligand>
        <name>substrate</name>
    </ligand>
</feature>
<dbReference type="GO" id="GO:0004349">
    <property type="term" value="F:glutamate 5-kinase activity"/>
    <property type="evidence" value="ECO:0007669"/>
    <property type="project" value="UniProtKB-UniRule"/>
</dbReference>
<keyword evidence="7 8" id="KW-0067">ATP-binding</keyword>
<dbReference type="PROSITE" id="PS00902">
    <property type="entry name" value="GLUTAMATE_5_KINASE"/>
    <property type="match status" value="1"/>
</dbReference>
<evidence type="ECO:0000313" key="11">
    <source>
        <dbReference type="Proteomes" id="UP000001661"/>
    </source>
</evidence>
<dbReference type="Pfam" id="PF00696">
    <property type="entry name" value="AA_kinase"/>
    <property type="match status" value="1"/>
</dbReference>
<feature type="binding site" evidence="8">
    <location>
        <position position="16"/>
    </location>
    <ligand>
        <name>ATP</name>
        <dbReference type="ChEBI" id="CHEBI:30616"/>
    </ligand>
</feature>
<keyword evidence="5 8" id="KW-0547">Nucleotide-binding</keyword>
<comment type="catalytic activity">
    <reaction evidence="8">
        <text>L-glutamate + ATP = L-glutamyl 5-phosphate + ADP</text>
        <dbReference type="Rhea" id="RHEA:14877"/>
        <dbReference type="ChEBI" id="CHEBI:29985"/>
        <dbReference type="ChEBI" id="CHEBI:30616"/>
        <dbReference type="ChEBI" id="CHEBI:58274"/>
        <dbReference type="ChEBI" id="CHEBI:456216"/>
        <dbReference type="EC" id="2.7.2.11"/>
    </reaction>
</comment>
<dbReference type="InterPro" id="IPR019797">
    <property type="entry name" value="Glutamate_5-kinase_CS"/>
</dbReference>
<evidence type="ECO:0000256" key="7">
    <source>
        <dbReference type="ARBA" id="ARBA00022840"/>
    </source>
</evidence>
<feature type="binding site" evidence="8">
    <location>
        <begin position="175"/>
        <end position="176"/>
    </location>
    <ligand>
        <name>ATP</name>
        <dbReference type="ChEBI" id="CHEBI:30616"/>
    </ligand>
</feature>
<feature type="binding site" evidence="8">
    <location>
        <position position="143"/>
    </location>
    <ligand>
        <name>substrate</name>
    </ligand>
</feature>
<dbReference type="InterPro" id="IPR036393">
    <property type="entry name" value="AceGlu_kinase-like_sf"/>
</dbReference>
<dbReference type="InterPro" id="IPR041739">
    <property type="entry name" value="G5K_ProB"/>
</dbReference>
<dbReference type="PANTHER" id="PTHR43654:SF1">
    <property type="entry name" value="ISOPENTENYL PHOSPHATE KINASE"/>
    <property type="match status" value="1"/>
</dbReference>
<dbReference type="FunFam" id="3.40.1160.10:FF:000018">
    <property type="entry name" value="Glutamate 5-kinase"/>
    <property type="match status" value="1"/>
</dbReference>
<dbReference type="PIRSF" id="PIRSF000729">
    <property type="entry name" value="GK"/>
    <property type="match status" value="1"/>
</dbReference>
<dbReference type="Proteomes" id="UP000001661">
    <property type="component" value="Chromosome"/>
</dbReference>
<dbReference type="OrthoDB" id="9804434at2"/>
<dbReference type="SMART" id="SM00359">
    <property type="entry name" value="PUA"/>
    <property type="match status" value="1"/>
</dbReference>
<comment type="function">
    <text evidence="8">Catalyzes the transfer of a phosphate group to glutamate to form L-glutamate 5-phosphate.</text>
</comment>
<dbReference type="HOGENOM" id="CLU_025400_2_0_9"/>
<dbReference type="KEGG" id="aar:Acear_0573"/>
<evidence type="ECO:0000259" key="9">
    <source>
        <dbReference type="SMART" id="SM00359"/>
    </source>
</evidence>
<dbReference type="PANTHER" id="PTHR43654">
    <property type="entry name" value="GLUTAMATE 5-KINASE"/>
    <property type="match status" value="1"/>
</dbReference>
<evidence type="ECO:0000256" key="6">
    <source>
        <dbReference type="ARBA" id="ARBA00022777"/>
    </source>
</evidence>
<dbReference type="GO" id="GO:0055129">
    <property type="term" value="P:L-proline biosynthetic process"/>
    <property type="evidence" value="ECO:0007669"/>
    <property type="project" value="UniProtKB-UniRule"/>
</dbReference>
<dbReference type="eggNOG" id="COG0263">
    <property type="taxonomic scope" value="Bacteria"/>
</dbReference>
<keyword evidence="6 8" id="KW-0418">Kinase</keyword>
<dbReference type="GO" id="GO:0005829">
    <property type="term" value="C:cytosol"/>
    <property type="evidence" value="ECO:0007669"/>
    <property type="project" value="TreeGrafter"/>
</dbReference>
<evidence type="ECO:0000313" key="10">
    <source>
        <dbReference type="EMBL" id="ADL12116.1"/>
    </source>
</evidence>
<evidence type="ECO:0000256" key="3">
    <source>
        <dbReference type="ARBA" id="ARBA00022650"/>
    </source>
</evidence>
<sequence>MSIESRLRQADRIVIKIGSSTLTHSTSKLDLGRIESLIRQIVDLKNQGKEVILVTSGAISAGRGKLDLTEVANTIPEKQALAAVGQGLLMKIYEKIFSEYGSTLAQILLTKGDITERKRYLNSRNTLFKLLDYGIIPVINENDTVAVDEIKFGDNDTLSALVASLVDADLLVILSDVEGIYTSDPREDETAQLISKIDRITSELEKIAGGAGTDRGTGGMATKIEAAKIATRAGVMMMIANGSQEYILQEIVKGVNPGTVFLPDEQKLASRKKWIAFNLAVQGKLIVDAGAAEALLNQGTSLLPCGVIEVRGGFEAGDVVDVLNKDGEEICRGIVNYSSQEVEAIQGLQSTEIIDNLGYKDYDEVIHRDNLVCLETD</sequence>
<keyword evidence="11" id="KW-1185">Reference proteome</keyword>
<dbReference type="UniPathway" id="UPA00098">
    <property type="reaction ID" value="UER00359"/>
</dbReference>
<evidence type="ECO:0000256" key="2">
    <source>
        <dbReference type="ARBA" id="ARBA00022605"/>
    </source>
</evidence>
<dbReference type="InterPro" id="IPR011529">
    <property type="entry name" value="Glu_5kinase"/>
</dbReference>
<dbReference type="EMBL" id="CP002105">
    <property type="protein sequence ID" value="ADL12116.1"/>
    <property type="molecule type" value="Genomic_DNA"/>
</dbReference>
<dbReference type="Gene3D" id="3.40.1160.10">
    <property type="entry name" value="Acetylglutamate kinase-like"/>
    <property type="match status" value="1"/>
</dbReference>
<keyword evidence="1 8" id="KW-0963">Cytoplasm</keyword>
<dbReference type="SUPFAM" id="SSF88697">
    <property type="entry name" value="PUA domain-like"/>
    <property type="match status" value="1"/>
</dbReference>
<feature type="domain" description="PUA" evidence="9">
    <location>
        <begin position="283"/>
        <end position="366"/>
    </location>
</feature>
<evidence type="ECO:0000256" key="1">
    <source>
        <dbReference type="ARBA" id="ARBA00022490"/>
    </source>
</evidence>
<comment type="pathway">
    <text evidence="8">Amino-acid biosynthesis; L-proline biosynthesis; L-glutamate 5-semialdehyde from L-glutamate: step 1/2.</text>
</comment>
<dbReference type="AlphaFoldDB" id="D9QV57"/>
<proteinExistence type="inferred from homology"/>
<dbReference type="PRINTS" id="PR00474">
    <property type="entry name" value="GLU5KINASE"/>
</dbReference>
<evidence type="ECO:0000256" key="5">
    <source>
        <dbReference type="ARBA" id="ARBA00022741"/>
    </source>
</evidence>
<dbReference type="NCBIfam" id="TIGR01027">
    <property type="entry name" value="proB"/>
    <property type="match status" value="1"/>
</dbReference>
<dbReference type="FunFam" id="2.30.130.10:FF:000007">
    <property type="entry name" value="Glutamate 5-kinase"/>
    <property type="match status" value="1"/>
</dbReference>
<dbReference type="InterPro" id="IPR001057">
    <property type="entry name" value="Glu/AcGlu_kinase"/>
</dbReference>
<dbReference type="GO" id="GO:0003723">
    <property type="term" value="F:RNA binding"/>
    <property type="evidence" value="ECO:0007669"/>
    <property type="project" value="InterPro"/>
</dbReference>
<comment type="subcellular location">
    <subcellularLocation>
        <location evidence="8">Cytoplasm</location>
    </subcellularLocation>
</comment>
<dbReference type="Pfam" id="PF01472">
    <property type="entry name" value="PUA"/>
    <property type="match status" value="1"/>
</dbReference>
<gene>
    <name evidence="8" type="primary">proB</name>
    <name evidence="10" type="ordered locus">Acear_0573</name>
</gene>
<dbReference type="InterPro" id="IPR001048">
    <property type="entry name" value="Asp/Glu/Uridylate_kinase"/>
</dbReference>
<dbReference type="SUPFAM" id="SSF53633">
    <property type="entry name" value="Carbamate kinase-like"/>
    <property type="match status" value="1"/>
</dbReference>
<evidence type="ECO:0000256" key="8">
    <source>
        <dbReference type="HAMAP-Rule" id="MF_00456"/>
    </source>
</evidence>
<protein>
    <recommendedName>
        <fullName evidence="8">Glutamate 5-kinase</fullName>
        <ecNumber evidence="8">2.7.2.11</ecNumber>
    </recommendedName>
    <alternativeName>
        <fullName evidence="8">Gamma-glutamyl kinase</fullName>
        <shortName evidence="8">GK</shortName>
    </alternativeName>
</protein>
<dbReference type="RefSeq" id="WP_013277562.1">
    <property type="nucleotide sequence ID" value="NC_014378.1"/>
</dbReference>
<reference evidence="10 11" key="1">
    <citation type="journal article" date="2010" name="Stand. Genomic Sci.">
        <title>Complete genome sequence of Acetohalobium arabaticum type strain (Z-7288).</title>
        <authorList>
            <person name="Sikorski J."/>
            <person name="Lapidus A."/>
            <person name="Chertkov O."/>
            <person name="Lucas S."/>
            <person name="Copeland A."/>
            <person name="Glavina Del Rio T."/>
            <person name="Nolan M."/>
            <person name="Tice H."/>
            <person name="Cheng J.F."/>
            <person name="Han C."/>
            <person name="Brambilla E."/>
            <person name="Pitluck S."/>
            <person name="Liolios K."/>
            <person name="Ivanova N."/>
            <person name="Mavromatis K."/>
            <person name="Mikhailova N."/>
            <person name="Pati A."/>
            <person name="Bruce D."/>
            <person name="Detter C."/>
            <person name="Tapia R."/>
            <person name="Goodwin L."/>
            <person name="Chen A."/>
            <person name="Palaniappan K."/>
            <person name="Land M."/>
            <person name="Hauser L."/>
            <person name="Chang Y.J."/>
            <person name="Jeffries C.D."/>
            <person name="Rohde M."/>
            <person name="Goker M."/>
            <person name="Spring S."/>
            <person name="Woyke T."/>
            <person name="Bristow J."/>
            <person name="Eisen J.A."/>
            <person name="Markowitz V."/>
            <person name="Hugenholtz P."/>
            <person name="Kyrpides N.C."/>
            <person name="Klenk H.P."/>
        </authorList>
    </citation>
    <scope>NUCLEOTIDE SEQUENCE [LARGE SCALE GENOMIC DNA]</scope>
    <source>
        <strain evidence="11">ATCC 49924 / DSM 5501 / Z-7288</strain>
    </source>
</reference>
<evidence type="ECO:0000256" key="4">
    <source>
        <dbReference type="ARBA" id="ARBA00022679"/>
    </source>
</evidence>
<dbReference type="InterPro" id="IPR005715">
    <property type="entry name" value="Glu_5kinase/COase_Synthase"/>
</dbReference>
<dbReference type="InterPro" id="IPR015947">
    <property type="entry name" value="PUA-like_sf"/>
</dbReference>
<dbReference type="CDD" id="cd21157">
    <property type="entry name" value="PUA_G5K"/>
    <property type="match status" value="1"/>
</dbReference>
<name>D9QV57_ACEAZ</name>
<dbReference type="Gene3D" id="2.30.130.10">
    <property type="entry name" value="PUA domain"/>
    <property type="match status" value="1"/>
</dbReference>